<protein>
    <submittedName>
        <fullName evidence="1">Uncharacterized protein</fullName>
    </submittedName>
</protein>
<evidence type="ECO:0000313" key="1">
    <source>
        <dbReference type="EMBL" id="CAK0865686.1"/>
    </source>
</evidence>
<keyword evidence="2" id="KW-1185">Reference proteome</keyword>
<reference evidence="1" key="1">
    <citation type="submission" date="2023-10" db="EMBL/GenBank/DDBJ databases">
        <authorList>
            <person name="Chen Y."/>
            <person name="Shah S."/>
            <person name="Dougan E. K."/>
            <person name="Thang M."/>
            <person name="Chan C."/>
        </authorList>
    </citation>
    <scope>NUCLEOTIDE SEQUENCE [LARGE SCALE GENOMIC DNA]</scope>
</reference>
<dbReference type="EMBL" id="CAUYUJ010016474">
    <property type="protein sequence ID" value="CAK0865686.1"/>
    <property type="molecule type" value="Genomic_DNA"/>
</dbReference>
<proteinExistence type="predicted"/>
<gene>
    <name evidence="1" type="ORF">PCOR1329_LOCUS53136</name>
</gene>
<dbReference type="Proteomes" id="UP001189429">
    <property type="component" value="Unassembled WGS sequence"/>
</dbReference>
<accession>A0ABN9V215</accession>
<sequence>MQLGSVYFFPGAVPHAPAQGALRDPAVAALLDASSVCGASAQRDLLCDPHHGFPSDWHLGALLARAPPSAELGAALRALPELDERLLSLLGEAPRHEEREGARKRRRRLGGPERRAELLPLARAEAARRRAGAAQAAECRAEAARHELLARGVLPEHAEQALSLAGGSALRAEAVLRVALERYRQPGDRAADGGAGHTAAGDFDMALASRVLYDISPWLGGQPCLALEALGLAAGDTSPGALERAVGAIAERQQHAFSNDVAARVDAAIEAAAGSVLAAVRAVGAASGPCAAAVPPAACASAGMVGGPAAAAAPSAAASTSTDAAGSAPVAAASPACASASAIATTMGAPAPAGTSAAPDAADATAAPAPAAAPGSASVAAGAPVADGPLAAESEVWTIPPGPQAPCREYSA</sequence>
<comment type="caution">
    <text evidence="1">The sequence shown here is derived from an EMBL/GenBank/DDBJ whole genome shotgun (WGS) entry which is preliminary data.</text>
</comment>
<evidence type="ECO:0000313" key="2">
    <source>
        <dbReference type="Proteomes" id="UP001189429"/>
    </source>
</evidence>
<name>A0ABN9V215_9DINO</name>
<organism evidence="1 2">
    <name type="scientific">Prorocentrum cordatum</name>
    <dbReference type="NCBI Taxonomy" id="2364126"/>
    <lineage>
        <taxon>Eukaryota</taxon>
        <taxon>Sar</taxon>
        <taxon>Alveolata</taxon>
        <taxon>Dinophyceae</taxon>
        <taxon>Prorocentrales</taxon>
        <taxon>Prorocentraceae</taxon>
        <taxon>Prorocentrum</taxon>
    </lineage>
</organism>